<feature type="region of interest" description="Disordered" evidence="1">
    <location>
        <begin position="67"/>
        <end position="106"/>
    </location>
</feature>
<proteinExistence type="predicted"/>
<accession>C8NDW8</accession>
<dbReference type="eggNOG" id="COG1559">
    <property type="taxonomic scope" value="Bacteria"/>
</dbReference>
<dbReference type="RefSeq" id="WP_005605028.1">
    <property type="nucleotide sequence ID" value="NZ_CP102283.1"/>
</dbReference>
<dbReference type="InterPro" id="IPR003770">
    <property type="entry name" value="MLTG-like"/>
</dbReference>
<dbReference type="Proteomes" id="UP000005926">
    <property type="component" value="Unassembled WGS sequence"/>
</dbReference>
<dbReference type="STRING" id="638301.HMPREF0444_0113"/>
<evidence type="ECO:0008006" key="4">
    <source>
        <dbReference type="Google" id="ProtNLM"/>
    </source>
</evidence>
<evidence type="ECO:0000313" key="3">
    <source>
        <dbReference type="Proteomes" id="UP000005926"/>
    </source>
</evidence>
<dbReference type="Pfam" id="PF02618">
    <property type="entry name" value="YceG"/>
    <property type="match status" value="1"/>
</dbReference>
<dbReference type="AlphaFoldDB" id="C8NDW8"/>
<evidence type="ECO:0000313" key="2">
    <source>
        <dbReference type="EMBL" id="EEW38120.1"/>
    </source>
</evidence>
<feature type="compositionally biased region" description="Low complexity" evidence="1">
    <location>
        <begin position="70"/>
        <end position="94"/>
    </location>
</feature>
<reference evidence="2 3" key="1">
    <citation type="submission" date="2009-08" db="EMBL/GenBank/DDBJ databases">
        <authorList>
            <person name="Muzny D."/>
            <person name="Qin X."/>
            <person name="Deng J."/>
            <person name="Jiang H."/>
            <person name="Liu Y."/>
            <person name="Qu J."/>
            <person name="Song X.-Z."/>
            <person name="Zhang L."/>
            <person name="Thornton R."/>
            <person name="Coyle M."/>
            <person name="Francisco L."/>
            <person name="Jackson L."/>
            <person name="Javaid M."/>
            <person name="Korchina V."/>
            <person name="Kovar C."/>
            <person name="Mata R."/>
            <person name="Mathew T."/>
            <person name="Ngo R."/>
            <person name="Nguyen L."/>
            <person name="Nguyen N."/>
            <person name="Okwuonu G."/>
            <person name="Ongeri F."/>
            <person name="Pham C."/>
            <person name="Simmons D."/>
            <person name="Wilczek-Boney K."/>
            <person name="Hale W."/>
            <person name="Jakkamsetti A."/>
            <person name="Pham P."/>
            <person name="Ruth R."/>
            <person name="San Lucas F."/>
            <person name="Warren J."/>
            <person name="Zhang J."/>
            <person name="Zhao Z."/>
            <person name="Zhou C."/>
            <person name="Zhu D."/>
            <person name="Lee S."/>
            <person name="Bess C."/>
            <person name="Blankenburg K."/>
            <person name="Forbes L."/>
            <person name="Fu Q."/>
            <person name="Gubbala S."/>
            <person name="Hirani K."/>
            <person name="Jayaseelan J.C."/>
            <person name="Lara F."/>
            <person name="Munidasa M."/>
            <person name="Palculict T."/>
            <person name="Patil S."/>
            <person name="Pu L.-L."/>
            <person name="Saada N."/>
            <person name="Tang L."/>
            <person name="Weissenberger G."/>
            <person name="Zhu Y."/>
            <person name="Hemphill L."/>
            <person name="Shang Y."/>
            <person name="Youmans B."/>
            <person name="Ayvaz T."/>
            <person name="Ross M."/>
            <person name="Santibanez J."/>
            <person name="Aqrawi P."/>
            <person name="Gross S."/>
            <person name="Joshi V."/>
            <person name="Fowler G."/>
            <person name="Nazareth L."/>
            <person name="Reid J."/>
            <person name="Worley K."/>
            <person name="Petrosino J."/>
            <person name="Highlander S."/>
            <person name="Gibbs R."/>
        </authorList>
    </citation>
    <scope>NUCLEOTIDE SEQUENCE [LARGE SCALE GENOMIC DNA]</scope>
    <source>
        <strain evidence="2 3">ATCC 49175</strain>
    </source>
</reference>
<name>C8NDW8_9LACT</name>
<evidence type="ECO:0000256" key="1">
    <source>
        <dbReference type="SAM" id="MobiDB-lite"/>
    </source>
</evidence>
<comment type="caution">
    <text evidence="2">The sequence shown here is derived from an EMBL/GenBank/DDBJ whole genome shotgun (WGS) entry which is preliminary data.</text>
</comment>
<sequence>MSKTKFRSLGMGFLVAALILALVTVIWPLVPQSLKSQLDAVNLPIVTEGANEASYKAAYESLLAEKESSSKASSTSASATTQASTTEAATTQSSKPVSITVEEGESSNDVAEKLEKAGLIKSAKEFVDYLTTNNIAENIWTGTFEIKPGSSNEEIARAIGALR</sequence>
<keyword evidence="3" id="KW-1185">Reference proteome</keyword>
<dbReference type="Gene3D" id="3.30.1490.480">
    <property type="entry name" value="Endolytic murein transglycosylase"/>
    <property type="match status" value="1"/>
</dbReference>
<organism evidence="2 3">
    <name type="scientific">Granulicatella adiacens ATCC 49175</name>
    <dbReference type="NCBI Taxonomy" id="638301"/>
    <lineage>
        <taxon>Bacteria</taxon>
        <taxon>Bacillati</taxon>
        <taxon>Bacillota</taxon>
        <taxon>Bacilli</taxon>
        <taxon>Lactobacillales</taxon>
        <taxon>Carnobacteriaceae</taxon>
        <taxon>Granulicatella</taxon>
    </lineage>
</organism>
<protein>
    <recommendedName>
        <fullName evidence="4">YceG-like family protein</fullName>
    </recommendedName>
</protein>
<dbReference type="EMBL" id="ACKZ01000007">
    <property type="protein sequence ID" value="EEW38120.1"/>
    <property type="molecule type" value="Genomic_DNA"/>
</dbReference>
<dbReference type="HOGENOM" id="CLU_1624800_0_0_9"/>
<gene>
    <name evidence="2" type="ORF">HMPREF0444_0113</name>
</gene>
<dbReference type="GeneID" id="78411620"/>